<reference evidence="4 5" key="1">
    <citation type="submission" date="2022-07" db="EMBL/GenBank/DDBJ databases">
        <authorList>
            <person name="Phongsopitanun W."/>
            <person name="Tanasupawat S."/>
        </authorList>
    </citation>
    <scope>NUCLEOTIDE SEQUENCE [LARGE SCALE GENOMIC DNA]</scope>
    <source>
        <strain evidence="4 5">RCU-064</strain>
    </source>
</reference>
<feature type="domain" description="HTH merR-type" evidence="3">
    <location>
        <begin position="10"/>
        <end position="79"/>
    </location>
</feature>
<dbReference type="PROSITE" id="PS50937">
    <property type="entry name" value="HTH_MERR_2"/>
    <property type="match status" value="1"/>
</dbReference>
<evidence type="ECO:0000313" key="4">
    <source>
        <dbReference type="EMBL" id="MCQ8193817.1"/>
    </source>
</evidence>
<organism evidence="4 5">
    <name type="scientific">Streptomyces rugosispiralis</name>
    <dbReference type="NCBI Taxonomy" id="2967341"/>
    <lineage>
        <taxon>Bacteria</taxon>
        <taxon>Bacillati</taxon>
        <taxon>Actinomycetota</taxon>
        <taxon>Actinomycetes</taxon>
        <taxon>Kitasatosporales</taxon>
        <taxon>Streptomycetaceae</taxon>
        <taxon>Streptomyces</taxon>
    </lineage>
</organism>
<name>A0ABT1V8V8_9ACTN</name>
<dbReference type="InterPro" id="IPR000551">
    <property type="entry name" value="MerR-type_HTH_dom"/>
</dbReference>
<accession>A0ABT1V8V8</accession>
<sequence>MIGSDTAERRWSIGELARATGVTVRALHHYDEIGLLRASERTASGHRRYTAADLRRLYRVRTLRGLGMPLEEIKSVLGAPEDLAAARGLLAAQLEQLTAQADRLQRLIRQVGGLLRQLDAGRGPIRTSS</sequence>
<dbReference type="PANTHER" id="PTHR30204">
    <property type="entry name" value="REDOX-CYCLING DRUG-SENSING TRANSCRIPTIONAL ACTIVATOR SOXR"/>
    <property type="match status" value="1"/>
</dbReference>
<dbReference type="SUPFAM" id="SSF46955">
    <property type="entry name" value="Putative DNA-binding domain"/>
    <property type="match status" value="1"/>
</dbReference>
<gene>
    <name evidence="4" type="ORF">NP777_37310</name>
</gene>
<evidence type="ECO:0000256" key="1">
    <source>
        <dbReference type="ARBA" id="ARBA00023125"/>
    </source>
</evidence>
<feature type="coiled-coil region" evidence="2">
    <location>
        <begin position="87"/>
        <end position="114"/>
    </location>
</feature>
<dbReference type="PRINTS" id="PR00040">
    <property type="entry name" value="HTHMERR"/>
</dbReference>
<dbReference type="Proteomes" id="UP001204746">
    <property type="component" value="Unassembled WGS sequence"/>
</dbReference>
<dbReference type="PROSITE" id="PS00552">
    <property type="entry name" value="HTH_MERR_1"/>
    <property type="match status" value="1"/>
</dbReference>
<keyword evidence="1" id="KW-0238">DNA-binding</keyword>
<evidence type="ECO:0000313" key="5">
    <source>
        <dbReference type="Proteomes" id="UP001204746"/>
    </source>
</evidence>
<comment type="caution">
    <text evidence="4">The sequence shown here is derived from an EMBL/GenBank/DDBJ whole genome shotgun (WGS) entry which is preliminary data.</text>
</comment>
<dbReference type="Pfam" id="PF13411">
    <property type="entry name" value="MerR_1"/>
    <property type="match status" value="1"/>
</dbReference>
<dbReference type="SMART" id="SM00422">
    <property type="entry name" value="HTH_MERR"/>
    <property type="match status" value="1"/>
</dbReference>
<dbReference type="Gene3D" id="1.10.1660.10">
    <property type="match status" value="1"/>
</dbReference>
<dbReference type="RefSeq" id="WP_256654621.1">
    <property type="nucleotide sequence ID" value="NZ_JANIAA010000039.1"/>
</dbReference>
<dbReference type="PANTHER" id="PTHR30204:SF93">
    <property type="entry name" value="HTH MERR-TYPE DOMAIN-CONTAINING PROTEIN"/>
    <property type="match status" value="1"/>
</dbReference>
<dbReference type="CDD" id="cd01106">
    <property type="entry name" value="HTH_TipAL-Mta"/>
    <property type="match status" value="1"/>
</dbReference>
<dbReference type="InterPro" id="IPR009061">
    <property type="entry name" value="DNA-bd_dom_put_sf"/>
</dbReference>
<proteinExistence type="predicted"/>
<dbReference type="InterPro" id="IPR047057">
    <property type="entry name" value="MerR_fam"/>
</dbReference>
<evidence type="ECO:0000259" key="3">
    <source>
        <dbReference type="PROSITE" id="PS50937"/>
    </source>
</evidence>
<evidence type="ECO:0000256" key="2">
    <source>
        <dbReference type="SAM" id="Coils"/>
    </source>
</evidence>
<dbReference type="EMBL" id="JANIAA010000039">
    <property type="protein sequence ID" value="MCQ8193817.1"/>
    <property type="molecule type" value="Genomic_DNA"/>
</dbReference>
<keyword evidence="5" id="KW-1185">Reference proteome</keyword>
<keyword evidence="2" id="KW-0175">Coiled coil</keyword>
<protein>
    <submittedName>
        <fullName evidence="4">MerR family transcriptional regulator</fullName>
    </submittedName>
</protein>